<dbReference type="InterPro" id="IPR036249">
    <property type="entry name" value="Thioredoxin-like_sf"/>
</dbReference>
<dbReference type="InterPro" id="IPR013766">
    <property type="entry name" value="Thioredoxin_domain"/>
</dbReference>
<evidence type="ECO:0000259" key="1">
    <source>
        <dbReference type="Pfam" id="PF00085"/>
    </source>
</evidence>
<dbReference type="EMBL" id="MN740389">
    <property type="protein sequence ID" value="QHU03933.1"/>
    <property type="molecule type" value="Genomic_DNA"/>
</dbReference>
<sequence length="123" mass="13720">MSSLPIITDISDRNHFAGLLKSNPGIFLIKFGAEWCKPCKSINDGVKSYFERLPSDVQCAIIDIDKNIDLYSYLKSKRVINGVPVILCYVKGNLSHVPDDIIIGADKKQINDFFIRCSKLAGN</sequence>
<dbReference type="CDD" id="cd02947">
    <property type="entry name" value="TRX_family"/>
    <property type="match status" value="1"/>
</dbReference>
<dbReference type="Gene3D" id="3.40.30.10">
    <property type="entry name" value="Glutaredoxin"/>
    <property type="match status" value="1"/>
</dbReference>
<dbReference type="SUPFAM" id="SSF52833">
    <property type="entry name" value="Thioredoxin-like"/>
    <property type="match status" value="1"/>
</dbReference>
<dbReference type="Pfam" id="PF00085">
    <property type="entry name" value="Thioredoxin"/>
    <property type="match status" value="1"/>
</dbReference>
<organism evidence="2">
    <name type="scientific">viral metagenome</name>
    <dbReference type="NCBI Taxonomy" id="1070528"/>
    <lineage>
        <taxon>unclassified sequences</taxon>
        <taxon>metagenomes</taxon>
        <taxon>organismal metagenomes</taxon>
    </lineage>
</organism>
<dbReference type="AlphaFoldDB" id="A0A6C0JEW2"/>
<feature type="domain" description="Thioredoxin" evidence="1">
    <location>
        <begin position="14"/>
        <end position="111"/>
    </location>
</feature>
<proteinExistence type="predicted"/>
<protein>
    <recommendedName>
        <fullName evidence="1">Thioredoxin domain-containing protein</fullName>
    </recommendedName>
</protein>
<evidence type="ECO:0000313" key="2">
    <source>
        <dbReference type="EMBL" id="QHU03933.1"/>
    </source>
</evidence>
<accession>A0A6C0JEW2</accession>
<reference evidence="2" key="1">
    <citation type="journal article" date="2020" name="Nature">
        <title>Giant virus diversity and host interactions through global metagenomics.</title>
        <authorList>
            <person name="Schulz F."/>
            <person name="Roux S."/>
            <person name="Paez-Espino D."/>
            <person name="Jungbluth S."/>
            <person name="Walsh D.A."/>
            <person name="Denef V.J."/>
            <person name="McMahon K.D."/>
            <person name="Konstantinidis K.T."/>
            <person name="Eloe-Fadrosh E.A."/>
            <person name="Kyrpides N.C."/>
            <person name="Woyke T."/>
        </authorList>
    </citation>
    <scope>NUCLEOTIDE SEQUENCE</scope>
    <source>
        <strain evidence="2">GVMAG-M-3300027708-20</strain>
    </source>
</reference>
<name>A0A6C0JEW2_9ZZZZ</name>